<feature type="compositionally biased region" description="Low complexity" evidence="1">
    <location>
        <begin position="1101"/>
        <end position="1112"/>
    </location>
</feature>
<reference evidence="3" key="1">
    <citation type="journal article" date="2011" name="PLoS Genet.">
        <title>Genomic analysis of the necrotrophic fungal pathogens Sclerotinia sclerotiorum and Botrytis cinerea.</title>
        <authorList>
            <person name="Amselem J."/>
            <person name="Cuomo C.A."/>
            <person name="van Kan J.A."/>
            <person name="Viaud M."/>
            <person name="Benito E.P."/>
            <person name="Couloux A."/>
            <person name="Coutinho P.M."/>
            <person name="de Vries R.P."/>
            <person name="Dyer P.S."/>
            <person name="Fillinger S."/>
            <person name="Fournier E."/>
            <person name="Gout L."/>
            <person name="Hahn M."/>
            <person name="Kohn L."/>
            <person name="Lapalu N."/>
            <person name="Plummer K.M."/>
            <person name="Pradier J.M."/>
            <person name="Quevillon E."/>
            <person name="Sharon A."/>
            <person name="Simon A."/>
            <person name="ten Have A."/>
            <person name="Tudzynski B."/>
            <person name="Tudzynski P."/>
            <person name="Wincker P."/>
            <person name="Andrew M."/>
            <person name="Anthouard V."/>
            <person name="Beever R.E."/>
            <person name="Beffa R."/>
            <person name="Benoit I."/>
            <person name="Bouzid O."/>
            <person name="Brault B."/>
            <person name="Chen Z."/>
            <person name="Choquer M."/>
            <person name="Collemare J."/>
            <person name="Cotton P."/>
            <person name="Danchin E.G."/>
            <person name="Da Silva C."/>
            <person name="Gautier A."/>
            <person name="Giraud C."/>
            <person name="Giraud T."/>
            <person name="Gonzalez C."/>
            <person name="Grossetete S."/>
            <person name="Guldener U."/>
            <person name="Henrissat B."/>
            <person name="Howlett B.J."/>
            <person name="Kodira C."/>
            <person name="Kretschmer M."/>
            <person name="Lappartient A."/>
            <person name="Leroch M."/>
            <person name="Levis C."/>
            <person name="Mauceli E."/>
            <person name="Neuveglise C."/>
            <person name="Oeser B."/>
            <person name="Pearson M."/>
            <person name="Poulain J."/>
            <person name="Poussereau N."/>
            <person name="Quesneville H."/>
            <person name="Rascle C."/>
            <person name="Schumacher J."/>
            <person name="Segurens B."/>
            <person name="Sexton A."/>
            <person name="Silva E."/>
            <person name="Sirven C."/>
            <person name="Soanes D.M."/>
            <person name="Talbot N.J."/>
            <person name="Templeton M."/>
            <person name="Yandava C."/>
            <person name="Yarden O."/>
            <person name="Zeng Q."/>
            <person name="Rollins J.A."/>
            <person name="Lebrun M.H."/>
            <person name="Dickman M."/>
        </authorList>
    </citation>
    <scope>NUCLEOTIDE SEQUENCE [LARGE SCALE GENOMIC DNA]</scope>
    <source>
        <strain evidence="3">T4</strain>
    </source>
</reference>
<dbReference type="HOGENOM" id="CLU_250082_0_0_1"/>
<evidence type="ECO:0000313" key="2">
    <source>
        <dbReference type="EMBL" id="CCD33817.1"/>
    </source>
</evidence>
<feature type="region of interest" description="Disordered" evidence="1">
    <location>
        <begin position="668"/>
        <end position="697"/>
    </location>
</feature>
<accession>G2XSU9</accession>
<dbReference type="InParanoid" id="G2XSU9"/>
<organism evidence="2 3">
    <name type="scientific">Botryotinia fuckeliana (strain T4)</name>
    <name type="common">Noble rot fungus</name>
    <name type="synonym">Botrytis cinerea</name>
    <dbReference type="NCBI Taxonomy" id="999810"/>
    <lineage>
        <taxon>Eukaryota</taxon>
        <taxon>Fungi</taxon>
        <taxon>Dikarya</taxon>
        <taxon>Ascomycota</taxon>
        <taxon>Pezizomycotina</taxon>
        <taxon>Leotiomycetes</taxon>
        <taxon>Helotiales</taxon>
        <taxon>Sclerotiniaceae</taxon>
        <taxon>Botrytis</taxon>
    </lineage>
</organism>
<dbReference type="OrthoDB" id="3552010at2759"/>
<gene>
    <name evidence="2" type="ORF">BofuT4_P064190.1</name>
</gene>
<feature type="region of interest" description="Disordered" evidence="1">
    <location>
        <begin position="1067"/>
        <end position="1115"/>
    </location>
</feature>
<name>G2XSU9_BOTF4</name>
<dbReference type="EMBL" id="FQ790262">
    <property type="protein sequence ID" value="CCD33817.1"/>
    <property type="molecule type" value="Genomic_DNA"/>
</dbReference>
<sequence length="1496" mass="161635">MSFFGSACRPTSSSSLSGLITHNMASNNAPRKPRKKEKNLSFSTARIGTSPSQGSAVASLTSPSQLVLGYSAGQLIRIPPVTSSFQIEDRQSPRSPTPHSKIAQPRAIVNHPHHARENLSSSSHLVNPHSLFATTGRPLQDLSSRATIPASGMAVLAKMATLNVGDCDALASNLRGETSNLPPTDTATISPPQSMSNSDARDLSSDTILSLSHNEDNREKNQATHSETPVPPTQEPLLTTTSEFPTSTDANQQQWKAAVKAIHPPRNPFHLNIPTQIHHRTDQHSQGMPHINNHNQHSRIAPSNANAYIQMIERVEEANRNQGNANYEAPAAMMGRNPFSGSSGGVSLESAPDFEANFREMMETLENSKPGELGFATHMSAQAALVGVQSGNRFTTLDCSSMGQMTSPFQMQMQMKPVNQYAAQENVMDAGCLAGGMASGVGGDALDRSSVAQMRSPFQMKMQTQPVNLPTTPDPASTLQMRSPFQTSVQPANHSTTEQNIMNSGNPFEGTSLSTGQEIVIGPFLGSDFSNTTQMQQSSGQGDTMNNSGYVSGVQDDNALSTDIIGDFAREYGSESNSTWLTADMNGSSTQGNLAASMIGVSSSTHANTTVDMAGSSTQAPLPNVDSYPMDGITFTGSNHGDLSSVSGGYNMNLAPNTSSQVMGGTFTSELGPNTQTYQQSSPRQVMRQSSATPVHGHTSNNSMGLGFGHMGSHVLSSPNHPVQPSLDLRRSATPTQPGFKYSNAGSPTALNVIDRSTRSSSTALATPEISFDQTSPNPLHPASFHQDTLGMSDATLVSVSNPLHPPSFHQPTPRASWPTSRVPIPPNPAVSGNTPGYFEPSQISNTRENANSNTNLMNLNRDMLMQFNPAFQQHRMLNQRGQNNLQLPQQFRHHTQPDQFESMMNGAAMENEAHNLQEYTPSVSPPISIMNYLFRQRASPFEYFQPLTEESAEESSRYQLAARITTSLQEHNLNGPMPLDGKPPAQLPNYLTPDRRSKNIVDLADRPLALTKLTVGENFECDFCSGTLDLRGIDRYNHDFVEIWGPAGTDWCADCKRAGKHILAVAVPEKNTNQKENNKGKRPAKDPAGPGPTPKKQAHSSSSSSSSFNSSMKMTRSITSGAKASYDRYAPLSEESNIFGDPREILSSIDNMLINPFMHNLTCHGSSHRQIDPSKTKICLPCKLRKMEIITHGCHDEFTHIVALNMDGQWQIGYGRSFSGAGLRDGERELGAAASESFGDFRFDVGQDLNEGNMTVEEINSIVNVGLNAGGVQSSSSGMSSGGMNASGTNPSVVQSTGAHADGMNSRRNSIVDSGPNPRMSTSMDFDIDSDLHCDMNSILNSSMDSMFGNDDFSWGRSGWLSTHTTSTSNSAVLLPTPARTSSITTPSPRDETHDHHTHMNRLPHRPISKSCMICPATSIFLCDGCPLTLCEKCRYSLRDAKGWLNNLIYSNGVNHNRNDAFLLRSDDGGYHDYGKFWPLPVHVDGKGVFGDGGH</sequence>
<feature type="compositionally biased region" description="Polar residues" evidence="1">
    <location>
        <begin position="1380"/>
        <end position="1389"/>
    </location>
</feature>
<evidence type="ECO:0000256" key="1">
    <source>
        <dbReference type="SAM" id="MobiDB-lite"/>
    </source>
</evidence>
<feature type="region of interest" description="Disordered" evidence="1">
    <location>
        <begin position="798"/>
        <end position="820"/>
    </location>
</feature>
<feature type="region of interest" description="Disordered" evidence="1">
    <location>
        <begin position="1380"/>
        <end position="1403"/>
    </location>
</feature>
<feature type="compositionally biased region" description="Polar residues" evidence="1">
    <location>
        <begin position="236"/>
        <end position="255"/>
    </location>
</feature>
<feature type="compositionally biased region" description="Polar residues" evidence="1">
    <location>
        <begin position="9"/>
        <end position="29"/>
    </location>
</feature>
<feature type="compositionally biased region" description="Polar residues" evidence="1">
    <location>
        <begin position="1290"/>
        <end position="1299"/>
    </location>
</feature>
<feature type="region of interest" description="Disordered" evidence="1">
    <location>
        <begin position="1275"/>
        <end position="1319"/>
    </location>
</feature>
<proteinExistence type="predicted"/>
<feature type="region of interest" description="Disordered" evidence="1">
    <location>
        <begin position="175"/>
        <end position="255"/>
    </location>
</feature>
<dbReference type="Proteomes" id="UP000008177">
    <property type="component" value="Unplaced contigs"/>
</dbReference>
<feature type="compositionally biased region" description="Polar residues" evidence="1">
    <location>
        <begin position="175"/>
        <end position="198"/>
    </location>
</feature>
<evidence type="ECO:0000313" key="3">
    <source>
        <dbReference type="Proteomes" id="UP000008177"/>
    </source>
</evidence>
<feature type="region of interest" description="Disordered" evidence="1">
    <location>
        <begin position="710"/>
        <end position="748"/>
    </location>
</feature>
<feature type="compositionally biased region" description="Basic and acidic residues" evidence="1">
    <location>
        <begin position="213"/>
        <end position="222"/>
    </location>
</feature>
<feature type="compositionally biased region" description="Basic and acidic residues" evidence="1">
    <location>
        <begin position="1073"/>
        <end position="1086"/>
    </location>
</feature>
<feature type="compositionally biased region" description="Low complexity" evidence="1">
    <location>
        <begin position="1275"/>
        <end position="1289"/>
    </location>
</feature>
<protein>
    <submittedName>
        <fullName evidence="2">Uncharacterized protein</fullName>
    </submittedName>
</protein>
<feature type="region of interest" description="Disordered" evidence="1">
    <location>
        <begin position="1"/>
        <end position="40"/>
    </location>
</feature>